<reference evidence="7" key="2">
    <citation type="journal article" date="2014" name="Nat. Commun.">
        <title>The cavefish genome reveals candidate genes for eye loss.</title>
        <authorList>
            <person name="McGaugh S.E."/>
            <person name="Gross J.B."/>
            <person name="Aken B."/>
            <person name="Blin M."/>
            <person name="Borowsky R."/>
            <person name="Chalopin D."/>
            <person name="Hinaux H."/>
            <person name="Jeffery W.R."/>
            <person name="Keene A."/>
            <person name="Ma L."/>
            <person name="Minx P."/>
            <person name="Murphy D."/>
            <person name="O'Quin K.E."/>
            <person name="Retaux S."/>
            <person name="Rohner N."/>
            <person name="Searle S.M."/>
            <person name="Stahl B.A."/>
            <person name="Tabin C."/>
            <person name="Volff J.N."/>
            <person name="Yoshizawa M."/>
            <person name="Warren W.C."/>
        </authorList>
    </citation>
    <scope>NUCLEOTIDE SEQUENCE [LARGE SCALE GENOMIC DNA]</scope>
    <source>
        <strain evidence="7">female</strain>
    </source>
</reference>
<reference evidence="6" key="4">
    <citation type="submission" date="2025-09" db="UniProtKB">
        <authorList>
            <consortium name="Ensembl"/>
        </authorList>
    </citation>
    <scope>IDENTIFICATION</scope>
</reference>
<dbReference type="Pfam" id="PF07686">
    <property type="entry name" value="V-set"/>
    <property type="match status" value="1"/>
</dbReference>
<dbReference type="InterPro" id="IPR013106">
    <property type="entry name" value="Ig_V-set"/>
</dbReference>
<proteinExistence type="predicted"/>
<sequence>MITNHQTTKLNCLNFFHQDDVSVRVGDSVQLDVQIKEQTFTLLLWQHNNKNVIRYYPKSKTIVKHDPYKDRVEFNEETCTLTLKNLQKTDSGLYEAIIPGQKETTLAQYNLTVWDPVEAPVLTHHVTSNPCDSTLTCRGHDLSINSTCFKGSCEEKEERSGGVALSLSIKGHSFICNHSNPVSWKQDELEMEIFRLFCAHIGTHTHTNTHT</sequence>
<dbReference type="Gene3D" id="2.60.40.10">
    <property type="entry name" value="Immunoglobulins"/>
    <property type="match status" value="1"/>
</dbReference>
<name>A0A3B1KCM2_ASTMX</name>
<dbReference type="AlphaFoldDB" id="A0A3B1KCM2"/>
<evidence type="ECO:0000259" key="5">
    <source>
        <dbReference type="Pfam" id="PF07686"/>
    </source>
</evidence>
<dbReference type="PANTHER" id="PTHR12080:SF56">
    <property type="entry name" value="NATURAL KILLER CELL RECEPTOR 2B4"/>
    <property type="match status" value="1"/>
</dbReference>
<keyword evidence="2" id="KW-0732">Signal</keyword>
<dbReference type="InterPro" id="IPR013783">
    <property type="entry name" value="Ig-like_fold"/>
</dbReference>
<protein>
    <recommendedName>
        <fullName evidence="5">Immunoglobulin V-set domain-containing protein</fullName>
    </recommendedName>
</protein>
<dbReference type="InterPro" id="IPR015631">
    <property type="entry name" value="CD2/SLAM_rcpt"/>
</dbReference>
<keyword evidence="7" id="KW-1185">Reference proteome</keyword>
<dbReference type="Ensembl" id="ENSAMXT00000039306.1">
    <property type="protein sequence ID" value="ENSAMXP00000052213.1"/>
    <property type="gene ID" value="ENSAMXG00000031500.1"/>
</dbReference>
<comment type="subcellular location">
    <subcellularLocation>
        <location evidence="1">Membrane</location>
    </subcellularLocation>
</comment>
<keyword evidence="4" id="KW-0325">Glycoprotein</keyword>
<reference evidence="7" key="1">
    <citation type="submission" date="2013-03" db="EMBL/GenBank/DDBJ databases">
        <authorList>
            <person name="Jeffery W."/>
            <person name="Warren W."/>
            <person name="Wilson R.K."/>
        </authorList>
    </citation>
    <scope>NUCLEOTIDE SEQUENCE</scope>
    <source>
        <strain evidence="7">female</strain>
    </source>
</reference>
<evidence type="ECO:0000256" key="1">
    <source>
        <dbReference type="ARBA" id="ARBA00004370"/>
    </source>
</evidence>
<dbReference type="SUPFAM" id="SSF48726">
    <property type="entry name" value="Immunoglobulin"/>
    <property type="match status" value="1"/>
</dbReference>
<dbReference type="InParanoid" id="A0A3B1KCM2"/>
<dbReference type="PANTHER" id="PTHR12080">
    <property type="entry name" value="SIGNALING LYMPHOCYTIC ACTIVATION MOLECULE"/>
    <property type="match status" value="1"/>
</dbReference>
<dbReference type="InterPro" id="IPR036179">
    <property type="entry name" value="Ig-like_dom_sf"/>
</dbReference>
<accession>A0A3B1KCM2</accession>
<organism evidence="6 7">
    <name type="scientific">Astyanax mexicanus</name>
    <name type="common">Blind cave fish</name>
    <name type="synonym">Astyanax fasciatus mexicanus</name>
    <dbReference type="NCBI Taxonomy" id="7994"/>
    <lineage>
        <taxon>Eukaryota</taxon>
        <taxon>Metazoa</taxon>
        <taxon>Chordata</taxon>
        <taxon>Craniata</taxon>
        <taxon>Vertebrata</taxon>
        <taxon>Euteleostomi</taxon>
        <taxon>Actinopterygii</taxon>
        <taxon>Neopterygii</taxon>
        <taxon>Teleostei</taxon>
        <taxon>Ostariophysi</taxon>
        <taxon>Characiformes</taxon>
        <taxon>Characoidei</taxon>
        <taxon>Acestrorhamphidae</taxon>
        <taxon>Acestrorhamphinae</taxon>
        <taxon>Astyanax</taxon>
    </lineage>
</organism>
<evidence type="ECO:0000256" key="4">
    <source>
        <dbReference type="ARBA" id="ARBA00023180"/>
    </source>
</evidence>
<dbReference type="Proteomes" id="UP000018467">
    <property type="component" value="Unassembled WGS sequence"/>
</dbReference>
<keyword evidence="3" id="KW-0472">Membrane</keyword>
<evidence type="ECO:0000256" key="3">
    <source>
        <dbReference type="ARBA" id="ARBA00023136"/>
    </source>
</evidence>
<feature type="domain" description="Immunoglobulin V-set" evidence="5">
    <location>
        <begin position="19"/>
        <end position="113"/>
    </location>
</feature>
<reference evidence="6" key="3">
    <citation type="submission" date="2025-08" db="UniProtKB">
        <authorList>
            <consortium name="Ensembl"/>
        </authorList>
    </citation>
    <scope>IDENTIFICATION</scope>
</reference>
<dbReference type="STRING" id="7994.ENSAMXP00000052213"/>
<evidence type="ECO:0000313" key="7">
    <source>
        <dbReference type="Proteomes" id="UP000018467"/>
    </source>
</evidence>
<evidence type="ECO:0000313" key="6">
    <source>
        <dbReference type="Ensembl" id="ENSAMXP00000052213.1"/>
    </source>
</evidence>
<dbReference type="GeneTree" id="ENSGT01030000234540"/>
<evidence type="ECO:0000256" key="2">
    <source>
        <dbReference type="ARBA" id="ARBA00022729"/>
    </source>
</evidence>
<dbReference type="GO" id="GO:0016020">
    <property type="term" value="C:membrane"/>
    <property type="evidence" value="ECO:0007669"/>
    <property type="project" value="UniProtKB-SubCell"/>
</dbReference>